<reference evidence="1" key="1">
    <citation type="submission" date="2015-05" db="EMBL/GenBank/DDBJ databases">
        <title>Permanent draft genome of Rhodopirellula islandicus K833.</title>
        <authorList>
            <person name="Kizina J."/>
            <person name="Richter M."/>
            <person name="Glockner F.O."/>
            <person name="Harder J."/>
        </authorList>
    </citation>
    <scope>NUCLEOTIDE SEQUENCE [LARGE SCALE GENOMIC DNA]</scope>
    <source>
        <strain evidence="1">K833</strain>
    </source>
</reference>
<dbReference type="AlphaFoldDB" id="A0A0J1B7C7"/>
<sequence>MFLGIVVTSVQKDGFVEDKRKASGSRPKLVRHFALDQVLAQKPLKG</sequence>
<dbReference type="EMBL" id="LECT01000044">
    <property type="protein sequence ID" value="KLU02478.1"/>
    <property type="molecule type" value="Genomic_DNA"/>
</dbReference>
<evidence type="ECO:0000313" key="2">
    <source>
        <dbReference type="Proteomes" id="UP000036367"/>
    </source>
</evidence>
<protein>
    <submittedName>
        <fullName evidence="1">Uncharacterized protein</fullName>
    </submittedName>
</protein>
<accession>A0A0J1B7C7</accession>
<organism evidence="1 2">
    <name type="scientific">Rhodopirellula islandica</name>
    <dbReference type="NCBI Taxonomy" id="595434"/>
    <lineage>
        <taxon>Bacteria</taxon>
        <taxon>Pseudomonadati</taxon>
        <taxon>Planctomycetota</taxon>
        <taxon>Planctomycetia</taxon>
        <taxon>Pirellulales</taxon>
        <taxon>Pirellulaceae</taxon>
        <taxon>Rhodopirellula</taxon>
    </lineage>
</organism>
<comment type="caution">
    <text evidence="1">The sequence shown here is derived from an EMBL/GenBank/DDBJ whole genome shotgun (WGS) entry which is preliminary data.</text>
</comment>
<keyword evidence="2" id="KW-1185">Reference proteome</keyword>
<dbReference type="Proteomes" id="UP000036367">
    <property type="component" value="Unassembled WGS sequence"/>
</dbReference>
<gene>
    <name evidence="1" type="ORF">RISK_005544</name>
</gene>
<proteinExistence type="predicted"/>
<name>A0A0J1B7C7_RHOIS</name>
<evidence type="ECO:0000313" key="1">
    <source>
        <dbReference type="EMBL" id="KLU02478.1"/>
    </source>
</evidence>